<feature type="signal peptide" evidence="8">
    <location>
        <begin position="1"/>
        <end position="26"/>
    </location>
</feature>
<gene>
    <name evidence="10" type="ORF">FF38_02889</name>
</gene>
<feature type="chain" id="PRO_5005535739" description="Chitinase domain-containing protein 1" evidence="8">
    <location>
        <begin position="27"/>
        <end position="402"/>
    </location>
</feature>
<evidence type="ECO:0000313" key="11">
    <source>
        <dbReference type="Proteomes" id="UP000037069"/>
    </source>
</evidence>
<accession>A0A0L0C9F8</accession>
<protein>
    <recommendedName>
        <fullName evidence="7">Chitinase domain-containing protein 1</fullName>
    </recommendedName>
</protein>
<dbReference type="FunFam" id="3.20.20.80:FF:000028">
    <property type="entry name" value="Chitinase domain-containing protein 1"/>
    <property type="match status" value="1"/>
</dbReference>
<comment type="caution">
    <text evidence="10">The sequence shown here is derived from an EMBL/GenBank/DDBJ whole genome shotgun (WGS) entry which is preliminary data.</text>
</comment>
<evidence type="ECO:0000256" key="8">
    <source>
        <dbReference type="SAM" id="SignalP"/>
    </source>
</evidence>
<evidence type="ECO:0000256" key="5">
    <source>
        <dbReference type="ARBA" id="ARBA00022729"/>
    </source>
</evidence>
<dbReference type="Gene3D" id="3.20.20.80">
    <property type="entry name" value="Glycosidases"/>
    <property type="match status" value="1"/>
</dbReference>
<evidence type="ECO:0000256" key="1">
    <source>
        <dbReference type="ARBA" id="ARBA00004371"/>
    </source>
</evidence>
<dbReference type="STRING" id="7375.A0A0L0C9F8"/>
<name>A0A0L0C9F8_LUCCU</name>
<dbReference type="CDD" id="cd02876">
    <property type="entry name" value="GH18_SI-CLP"/>
    <property type="match status" value="1"/>
</dbReference>
<keyword evidence="11" id="KW-1185">Reference proteome</keyword>
<dbReference type="GO" id="GO:0005975">
    <property type="term" value="P:carbohydrate metabolic process"/>
    <property type="evidence" value="ECO:0007669"/>
    <property type="project" value="InterPro"/>
</dbReference>
<dbReference type="FunFam" id="3.10.50.10:FF:000002">
    <property type="entry name" value="Chitinase domain-containing protein 1"/>
    <property type="match status" value="1"/>
</dbReference>
<organism evidence="10 11">
    <name type="scientific">Lucilia cuprina</name>
    <name type="common">Green bottle fly</name>
    <name type="synonym">Australian sheep blowfly</name>
    <dbReference type="NCBI Taxonomy" id="7375"/>
    <lineage>
        <taxon>Eukaryota</taxon>
        <taxon>Metazoa</taxon>
        <taxon>Ecdysozoa</taxon>
        <taxon>Arthropoda</taxon>
        <taxon>Hexapoda</taxon>
        <taxon>Insecta</taxon>
        <taxon>Pterygota</taxon>
        <taxon>Neoptera</taxon>
        <taxon>Endopterygota</taxon>
        <taxon>Diptera</taxon>
        <taxon>Brachycera</taxon>
        <taxon>Muscomorpha</taxon>
        <taxon>Oestroidea</taxon>
        <taxon>Calliphoridae</taxon>
        <taxon>Luciliinae</taxon>
        <taxon>Lucilia</taxon>
    </lineage>
</organism>
<dbReference type="Gene3D" id="3.10.50.10">
    <property type="match status" value="1"/>
</dbReference>
<evidence type="ECO:0000256" key="4">
    <source>
        <dbReference type="ARBA" id="ARBA00022525"/>
    </source>
</evidence>
<dbReference type="InterPro" id="IPR001223">
    <property type="entry name" value="Glyco_hydro18_cat"/>
</dbReference>
<dbReference type="GO" id="GO:0012505">
    <property type="term" value="C:endomembrane system"/>
    <property type="evidence" value="ECO:0007669"/>
    <property type="project" value="TreeGrafter"/>
</dbReference>
<evidence type="ECO:0000256" key="2">
    <source>
        <dbReference type="ARBA" id="ARBA00004613"/>
    </source>
</evidence>
<evidence type="ECO:0000256" key="7">
    <source>
        <dbReference type="ARBA" id="ARBA00040976"/>
    </source>
</evidence>
<dbReference type="SUPFAM" id="SSF51445">
    <property type="entry name" value="(Trans)glycosidases"/>
    <property type="match status" value="1"/>
</dbReference>
<evidence type="ECO:0000259" key="9">
    <source>
        <dbReference type="PROSITE" id="PS51910"/>
    </source>
</evidence>
<comment type="subcellular location">
    <subcellularLocation>
        <location evidence="1">Lysosome</location>
    </subcellularLocation>
    <subcellularLocation>
        <location evidence="2">Secreted</location>
    </subcellularLocation>
</comment>
<dbReference type="GO" id="GO:0008061">
    <property type="term" value="F:chitin binding"/>
    <property type="evidence" value="ECO:0007669"/>
    <property type="project" value="InterPro"/>
</dbReference>
<keyword evidence="5 8" id="KW-0732">Signal</keyword>
<dbReference type="PANTHER" id="PTHR46066:SF2">
    <property type="entry name" value="CHITINASE DOMAIN-CONTAINING PROTEIN 1"/>
    <property type="match status" value="1"/>
</dbReference>
<dbReference type="OMA" id="YSINERI"/>
<dbReference type="InterPro" id="IPR017853">
    <property type="entry name" value="GH"/>
</dbReference>
<dbReference type="Proteomes" id="UP000037069">
    <property type="component" value="Unassembled WGS sequence"/>
</dbReference>
<dbReference type="PROSITE" id="PS51910">
    <property type="entry name" value="GH18_2"/>
    <property type="match status" value="1"/>
</dbReference>
<dbReference type="AlphaFoldDB" id="A0A0L0C9F8"/>
<dbReference type="OrthoDB" id="10254444at2759"/>
<comment type="similarity">
    <text evidence="3">Belongs to the glycosyl hydrolase 18 family.</text>
</comment>
<proteinExistence type="inferred from homology"/>
<keyword evidence="4" id="KW-0964">Secreted</keyword>
<dbReference type="InterPro" id="IPR029070">
    <property type="entry name" value="Chitinase_insertion_sf"/>
</dbReference>
<evidence type="ECO:0000256" key="6">
    <source>
        <dbReference type="ARBA" id="ARBA00023228"/>
    </source>
</evidence>
<dbReference type="InterPro" id="IPR011583">
    <property type="entry name" value="Chitinase_II/V-like_cat"/>
</dbReference>
<dbReference type="GO" id="GO:0005764">
    <property type="term" value="C:lysosome"/>
    <property type="evidence" value="ECO:0007669"/>
    <property type="project" value="UniProtKB-SubCell"/>
</dbReference>
<evidence type="ECO:0000256" key="3">
    <source>
        <dbReference type="ARBA" id="ARBA00009336"/>
    </source>
</evidence>
<reference evidence="10 11" key="1">
    <citation type="journal article" date="2015" name="Nat. Commun.">
        <title>Lucilia cuprina genome unlocks parasitic fly biology to underpin future interventions.</title>
        <authorList>
            <person name="Anstead C.A."/>
            <person name="Korhonen P.K."/>
            <person name="Young N.D."/>
            <person name="Hall R.S."/>
            <person name="Jex A.R."/>
            <person name="Murali S.C."/>
            <person name="Hughes D.S."/>
            <person name="Lee S.F."/>
            <person name="Perry T."/>
            <person name="Stroehlein A.J."/>
            <person name="Ansell B.R."/>
            <person name="Breugelmans B."/>
            <person name="Hofmann A."/>
            <person name="Qu J."/>
            <person name="Dugan S."/>
            <person name="Lee S.L."/>
            <person name="Chao H."/>
            <person name="Dinh H."/>
            <person name="Han Y."/>
            <person name="Doddapaneni H.V."/>
            <person name="Worley K.C."/>
            <person name="Muzny D.M."/>
            <person name="Ioannidis P."/>
            <person name="Waterhouse R.M."/>
            <person name="Zdobnov E.M."/>
            <person name="James P.J."/>
            <person name="Bagnall N.H."/>
            <person name="Kotze A.C."/>
            <person name="Gibbs R.A."/>
            <person name="Richards S."/>
            <person name="Batterham P."/>
            <person name="Gasser R.B."/>
        </authorList>
    </citation>
    <scope>NUCLEOTIDE SEQUENCE [LARGE SCALE GENOMIC DNA]</scope>
    <source>
        <strain evidence="10 11">LS</strain>
        <tissue evidence="10">Full body</tissue>
    </source>
</reference>
<evidence type="ECO:0000313" key="10">
    <source>
        <dbReference type="EMBL" id="KNC28881.1"/>
    </source>
</evidence>
<dbReference type="GO" id="GO:0005576">
    <property type="term" value="C:extracellular region"/>
    <property type="evidence" value="ECO:0007669"/>
    <property type="project" value="UniProtKB-SubCell"/>
</dbReference>
<dbReference type="PANTHER" id="PTHR46066">
    <property type="entry name" value="CHITINASE DOMAIN-CONTAINING PROTEIN 1 FAMILY MEMBER"/>
    <property type="match status" value="1"/>
</dbReference>
<dbReference type="SMART" id="SM00636">
    <property type="entry name" value="Glyco_18"/>
    <property type="match status" value="1"/>
</dbReference>
<sequence length="402" mass="46466">MLTKERKILSLILIICTCLLVGKVYATISPGDKSQKQPKPLKVKTGPRDESVFDLDLIDIEPSAKEILINSGSYYKDTTARRFNGTVLGFVTPWNSHGYEIATTFAKKFDVISPVWFQIVKQEGKYKVNGLHDIDARWMKDVRKKGINEQRSMQFFPRFLFENFSDNDFTQLLSSDQEISKVSELLRKTCVQHKFEGIVLEYWLQLGGRVANKFLQKLAISISKALAKDNLKLILVIPPYRPQLVNMFNDYHMDKLYQHVYAFSLMTYDYSTVQRPGANAPLHWIKQSIEHIAPDNTNDVMVKRKKILMGLNMYGNDYTPDGGGPIVAGQYLDLLRNLKKRLTYDENDVENFFEIRTNTGRHYVFYPTLYSLNERIKLAQKMGVGISIWELGQGLDYFYDLF</sequence>
<feature type="domain" description="GH18" evidence="9">
    <location>
        <begin position="85"/>
        <end position="402"/>
    </location>
</feature>
<dbReference type="GO" id="GO:0070492">
    <property type="term" value="F:oligosaccharide binding"/>
    <property type="evidence" value="ECO:0007669"/>
    <property type="project" value="TreeGrafter"/>
</dbReference>
<dbReference type="EMBL" id="JRES01000736">
    <property type="protein sequence ID" value="KNC28881.1"/>
    <property type="molecule type" value="Genomic_DNA"/>
</dbReference>
<keyword evidence="6" id="KW-0458">Lysosome</keyword>
<dbReference type="Pfam" id="PF00704">
    <property type="entry name" value="Glyco_hydro_18"/>
    <property type="match status" value="1"/>
</dbReference>